<dbReference type="EMBL" id="JABWDY010016531">
    <property type="protein sequence ID" value="KAF5196034.1"/>
    <property type="molecule type" value="Genomic_DNA"/>
</dbReference>
<gene>
    <name evidence="1" type="ORF">FRX31_014380</name>
</gene>
<proteinExistence type="predicted"/>
<reference evidence="1 2" key="1">
    <citation type="submission" date="2020-06" db="EMBL/GenBank/DDBJ databases">
        <title>Transcriptomic and genomic resources for Thalictrum thalictroides and T. hernandezii: Facilitating candidate gene discovery in an emerging model plant lineage.</title>
        <authorList>
            <person name="Arias T."/>
            <person name="Riano-Pachon D.M."/>
            <person name="Di Stilio V.S."/>
        </authorList>
    </citation>
    <scope>NUCLEOTIDE SEQUENCE [LARGE SCALE GENOMIC DNA]</scope>
    <source>
        <strain evidence="2">cv. WT478/WT964</strain>
        <tissue evidence="1">Leaves</tissue>
    </source>
</reference>
<accession>A0A7J6WF03</accession>
<dbReference type="AlphaFoldDB" id="A0A7J6WF03"/>
<evidence type="ECO:0000313" key="1">
    <source>
        <dbReference type="EMBL" id="KAF5196034.1"/>
    </source>
</evidence>
<name>A0A7J6WF03_THATH</name>
<dbReference type="Proteomes" id="UP000554482">
    <property type="component" value="Unassembled WGS sequence"/>
</dbReference>
<keyword evidence="2" id="KW-1185">Reference proteome</keyword>
<comment type="caution">
    <text evidence="1">The sequence shown here is derived from an EMBL/GenBank/DDBJ whole genome shotgun (WGS) entry which is preliminary data.</text>
</comment>
<protein>
    <submittedName>
        <fullName evidence="1">Uncharacterized protein</fullName>
    </submittedName>
</protein>
<organism evidence="1 2">
    <name type="scientific">Thalictrum thalictroides</name>
    <name type="common">Rue-anemone</name>
    <name type="synonym">Anemone thalictroides</name>
    <dbReference type="NCBI Taxonomy" id="46969"/>
    <lineage>
        <taxon>Eukaryota</taxon>
        <taxon>Viridiplantae</taxon>
        <taxon>Streptophyta</taxon>
        <taxon>Embryophyta</taxon>
        <taxon>Tracheophyta</taxon>
        <taxon>Spermatophyta</taxon>
        <taxon>Magnoliopsida</taxon>
        <taxon>Ranunculales</taxon>
        <taxon>Ranunculaceae</taxon>
        <taxon>Thalictroideae</taxon>
        <taxon>Thalictrum</taxon>
    </lineage>
</organism>
<sequence length="79" mass="9266">MYDMVVFASVSTFNTYKAWKEFNAGRSSMQALSSWQARHRDLCIEFQICKHIYTNIEVFASIELSSFQNPWAEKKFDKG</sequence>
<evidence type="ECO:0000313" key="2">
    <source>
        <dbReference type="Proteomes" id="UP000554482"/>
    </source>
</evidence>